<proteinExistence type="predicted"/>
<dbReference type="Proteomes" id="UP001060170">
    <property type="component" value="Chromosome 1"/>
</dbReference>
<reference evidence="1 2" key="3">
    <citation type="journal article" date="2022" name="Microbiol. Spectr.">
        <title>Folding features and dynamics of 3D genome architecture in plant fungal pathogens.</title>
        <authorList>
            <person name="Xia C."/>
        </authorList>
    </citation>
    <scope>NUCLEOTIDE SEQUENCE [LARGE SCALE GENOMIC DNA]</scope>
    <source>
        <strain evidence="1 2">93-210</strain>
    </source>
</reference>
<comment type="caution">
    <text evidence="1">The sequence shown here is derived from an EMBL/GenBank/DDBJ whole genome shotgun (WGS) entry which is preliminary data.</text>
</comment>
<sequence length="386" mass="42265">MLIVEGSVRRQKAVFGEPANQEPSQQTAPAHPMTSSLSSNDTSEHNLSFPSSTGHEEQHTLPDPNRPFGLRSALKLSSSCTPSGSQNPYASSSKQSEEAHDRLRRGSNASLQSPSLAPPFSSPLTSHLTYPTRPGLARARSSGEVLPPGYERRVGFSTMETEEPTKGGGTGAEYSFTLQAKSSKYKPRQDSRCFLVATDGESYSIQALDWLMSSLVEHGDEVIVLQAVEPGGSTYKDVEKVEHAKSEAQEVLRHVLTKNDRQITVTVEFVIGPTIKTIQRMLDLYRPDSLVVGTRGKNPTAWQKAFSLSSTSQYLVARSPVPVIVVRPEGKVRQSREARAKDPKRRSYQTLLGLPSKPSIPPLPTRFESDSAANTNALRREQTNPV</sequence>
<accession>A0ACC0EXF0</accession>
<protein>
    <submittedName>
        <fullName evidence="1">Uncharacterized protein</fullName>
    </submittedName>
</protein>
<gene>
    <name evidence="1" type="ORF">MJO28_000508</name>
</gene>
<organism evidence="1 2">
    <name type="scientific">Puccinia striiformis f. sp. tritici</name>
    <dbReference type="NCBI Taxonomy" id="168172"/>
    <lineage>
        <taxon>Eukaryota</taxon>
        <taxon>Fungi</taxon>
        <taxon>Dikarya</taxon>
        <taxon>Basidiomycota</taxon>
        <taxon>Pucciniomycotina</taxon>
        <taxon>Pucciniomycetes</taxon>
        <taxon>Pucciniales</taxon>
        <taxon>Pucciniaceae</taxon>
        <taxon>Puccinia</taxon>
    </lineage>
</organism>
<evidence type="ECO:0000313" key="1">
    <source>
        <dbReference type="EMBL" id="KAI7962414.1"/>
    </source>
</evidence>
<evidence type="ECO:0000313" key="2">
    <source>
        <dbReference type="Proteomes" id="UP001060170"/>
    </source>
</evidence>
<dbReference type="EMBL" id="CM045865">
    <property type="protein sequence ID" value="KAI7962414.1"/>
    <property type="molecule type" value="Genomic_DNA"/>
</dbReference>
<name>A0ACC0EXF0_9BASI</name>
<reference evidence="2" key="1">
    <citation type="journal article" date="2018" name="BMC Genomics">
        <title>Genomic insights into host adaptation between the wheat stripe rust pathogen (Puccinia striiformis f. sp. tritici) and the barley stripe rust pathogen (Puccinia striiformis f. sp. hordei).</title>
        <authorList>
            <person name="Xia C."/>
            <person name="Wang M."/>
            <person name="Yin C."/>
            <person name="Cornejo O.E."/>
            <person name="Hulbert S.H."/>
            <person name="Chen X."/>
        </authorList>
    </citation>
    <scope>NUCLEOTIDE SEQUENCE [LARGE SCALE GENOMIC DNA]</scope>
    <source>
        <strain evidence="2">93-210</strain>
    </source>
</reference>
<keyword evidence="2" id="KW-1185">Reference proteome</keyword>
<reference evidence="2" key="2">
    <citation type="journal article" date="2018" name="Mol. Plant Microbe Interact.">
        <title>Genome sequence resources for the wheat stripe rust pathogen (Puccinia striiformis f. sp. tritici) and the barley stripe rust pathogen (Puccinia striiformis f. sp. hordei).</title>
        <authorList>
            <person name="Xia C."/>
            <person name="Wang M."/>
            <person name="Yin C."/>
            <person name="Cornejo O.E."/>
            <person name="Hulbert S.H."/>
            <person name="Chen X."/>
        </authorList>
    </citation>
    <scope>NUCLEOTIDE SEQUENCE [LARGE SCALE GENOMIC DNA]</scope>
    <source>
        <strain evidence="2">93-210</strain>
    </source>
</reference>